<name>A0ACC0ULV1_9AGAM</name>
<accession>A0ACC0ULV1</accession>
<evidence type="ECO:0000313" key="1">
    <source>
        <dbReference type="EMBL" id="KAI9512280.1"/>
    </source>
</evidence>
<organism evidence="1 2">
    <name type="scientific">Russula earlei</name>
    <dbReference type="NCBI Taxonomy" id="71964"/>
    <lineage>
        <taxon>Eukaryota</taxon>
        <taxon>Fungi</taxon>
        <taxon>Dikarya</taxon>
        <taxon>Basidiomycota</taxon>
        <taxon>Agaricomycotina</taxon>
        <taxon>Agaricomycetes</taxon>
        <taxon>Russulales</taxon>
        <taxon>Russulaceae</taxon>
        <taxon>Russula</taxon>
    </lineage>
</organism>
<comment type="caution">
    <text evidence="1">The sequence shown here is derived from an EMBL/GenBank/DDBJ whole genome shotgun (WGS) entry which is preliminary data.</text>
</comment>
<dbReference type="Proteomes" id="UP001207468">
    <property type="component" value="Unassembled WGS sequence"/>
</dbReference>
<evidence type="ECO:0000313" key="2">
    <source>
        <dbReference type="Proteomes" id="UP001207468"/>
    </source>
</evidence>
<protein>
    <submittedName>
        <fullName evidence="1">ARM repeat-containing protein</fullName>
    </submittedName>
</protein>
<dbReference type="EMBL" id="JAGFNK010000010">
    <property type="protein sequence ID" value="KAI9512280.1"/>
    <property type="molecule type" value="Genomic_DNA"/>
</dbReference>
<sequence length="1008" mass="109682">MAASLQPSTSPTDIRPTPDELKQSPPAFLDLAEPTARLGSNMPELSARVELKRLEHERQRALHRKMFEEQMRALEQQQAQELLSLPVDSNGNGLQHMAASAPTTPPRINALLPGGTEISPTLRTGFARMGLDTDVLSRAVGSVADKRKSVTYAPVAHSPEIPLNSPHGNSGSSQGYGRAGAKSMPASRRTSASSHDEELAGHLQGLSVAGETVPQVPLQDQVLLKNGGAHDEDRLRYGTYNAGMMLDEQLDEEMNNAILKLPISDDDKFQAPHFQKLSVSSAALDLAALSQAPLRSNVVARPGDMQKPSEWPQFSESSRPDPFAREGRRVSTNPILSINDLSVNNKLGGTVSASATPHLPSHGQALAALIQAPGSRRGSPLALSDGMSITTRSVPATPLAGISTTIPPHLTKTPGTPISPEAQNLGARLTPQGTHQLGDSPLSNDLQSSLSRLSGHGQYENFEASYDDPLHPYGGDGAVYGLNNGVGNALDDRRFNSYGNGNGLANTGSTALYHHHGSRYGLGISSRVASDGKMNGLHGPKHRRGDVDREFNRFAGTRLEDLTGEISSLCKDQHGCRYLQKKLEEGVPEHRDMIFRETFGHFADLMTDPFGNYLCQKLLEYSTDEQRNIICESVAQDLVNISLNMHGTRAVQKMIDFLSTRRQTDHRYHGQIHSIIVALSLHVVVLIKDLNGNHVIQKCLNKLAPEDNQFIYNAVAANCVEVATHRHGCCVLQRCIDHASDHQRIQLVNEITYNALTLVQDPYGNYVVQYILDLNDNRFSDAVIRQFIGNVCALSVQKFSSNVIEKCIRVAEHNTRKILIEELLNRTRLEKLLRDSYGNYCVQTALDYAEPGQRALLVDGIRPVLPLIRNTPYGKRIQNKLQREQQHLDHFGGFHSQQALAVNMANHSASRHLSGDPLVGVYTAQNGLYSAALPSGSQAALSHAGLRGPMHSLQPHALDGYVLQSNASHAPHQGAFSAFTGVGSSFPGVGVASGLADPYQRTSFGYTM</sequence>
<proteinExistence type="predicted"/>
<reference evidence="1" key="1">
    <citation type="submission" date="2021-03" db="EMBL/GenBank/DDBJ databases">
        <title>Evolutionary priming and transition to the ectomycorrhizal habit in an iconic lineage of mushroom-forming fungi: is preadaptation a requirement?</title>
        <authorList>
            <consortium name="DOE Joint Genome Institute"/>
            <person name="Looney B.P."/>
            <person name="Miyauchi S."/>
            <person name="Morin E."/>
            <person name="Drula E."/>
            <person name="Courty P.E."/>
            <person name="Chicoki N."/>
            <person name="Fauchery L."/>
            <person name="Kohler A."/>
            <person name="Kuo A."/>
            <person name="LaButti K."/>
            <person name="Pangilinan J."/>
            <person name="Lipzen A."/>
            <person name="Riley R."/>
            <person name="Andreopoulos W."/>
            <person name="He G."/>
            <person name="Johnson J."/>
            <person name="Barry K.W."/>
            <person name="Grigoriev I.V."/>
            <person name="Nagy L."/>
            <person name="Hibbett D."/>
            <person name="Henrissat B."/>
            <person name="Matheny P.B."/>
            <person name="Labbe J."/>
            <person name="Martin A.F."/>
        </authorList>
    </citation>
    <scope>NUCLEOTIDE SEQUENCE</scope>
    <source>
        <strain evidence="1">BPL698</strain>
    </source>
</reference>
<keyword evidence="2" id="KW-1185">Reference proteome</keyword>
<gene>
    <name evidence="1" type="ORF">F5148DRAFT_1163750</name>
</gene>